<reference evidence="6 7" key="1">
    <citation type="journal article" date="2009" name="Stand. Genomic Sci.">
        <title>Complete genome sequence of Brachybacterium faecium type strain (Schefferle 6-10).</title>
        <authorList>
            <person name="Lapidus A."/>
            <person name="Pukall R."/>
            <person name="Labuttii K."/>
            <person name="Copeland A."/>
            <person name="Del Rio T.G."/>
            <person name="Nolan M."/>
            <person name="Chen F."/>
            <person name="Lucas S."/>
            <person name="Tice H."/>
            <person name="Cheng J.F."/>
            <person name="Bruce D."/>
            <person name="Goodwin L."/>
            <person name="Pitluck S."/>
            <person name="Rohde M."/>
            <person name="Goker M."/>
            <person name="Pati A."/>
            <person name="Ivanova N."/>
            <person name="Mavrommatis K."/>
            <person name="Chen A."/>
            <person name="Palaniappan K."/>
            <person name="D'haeseleer P."/>
            <person name="Chain P."/>
            <person name="Bristow J."/>
            <person name="Eisen J.A."/>
            <person name="Markowitz V."/>
            <person name="Hugenholtz P."/>
            <person name="Kyrpides N.C."/>
            <person name="Klenk H.P."/>
        </authorList>
    </citation>
    <scope>NUCLEOTIDE SEQUENCE [LARGE SCALE GENOMIC DNA]</scope>
    <source>
        <strain evidence="7">ATCC 43885 / DSM 4810 / JCM 11609 / LMG 19847 / NBRC 14762 / NCIMB 9860 / 6-10</strain>
    </source>
</reference>
<dbReference type="eggNOG" id="COG2226">
    <property type="taxonomic scope" value="Bacteria"/>
</dbReference>
<dbReference type="Gene3D" id="3.40.50.150">
    <property type="entry name" value="Vaccinia Virus protein VP39"/>
    <property type="match status" value="1"/>
</dbReference>
<feature type="compositionally biased region" description="Basic and acidic residues" evidence="4">
    <location>
        <begin position="1"/>
        <end position="13"/>
    </location>
</feature>
<dbReference type="OrthoDB" id="6064711at2"/>
<dbReference type="CDD" id="cd02440">
    <property type="entry name" value="AdoMet_MTases"/>
    <property type="match status" value="1"/>
</dbReference>
<dbReference type="GO" id="GO:0032259">
    <property type="term" value="P:methylation"/>
    <property type="evidence" value="ECO:0007669"/>
    <property type="project" value="UniProtKB-KW"/>
</dbReference>
<dbReference type="PANTHER" id="PTHR43464">
    <property type="entry name" value="METHYLTRANSFERASE"/>
    <property type="match status" value="1"/>
</dbReference>
<dbReference type="STRING" id="446465.Bfae_09450"/>
<keyword evidence="3" id="KW-0949">S-adenosyl-L-methionine</keyword>
<feature type="domain" description="Methyltransferase type 12" evidence="5">
    <location>
        <begin position="71"/>
        <end position="165"/>
    </location>
</feature>
<organism evidence="6 7">
    <name type="scientific">Brachybacterium faecium (strain ATCC 43885 / DSM 4810 / JCM 11609 / LMG 19847 / NBRC 14762 / NCIMB 9860 / 6-10)</name>
    <dbReference type="NCBI Taxonomy" id="446465"/>
    <lineage>
        <taxon>Bacteria</taxon>
        <taxon>Bacillati</taxon>
        <taxon>Actinomycetota</taxon>
        <taxon>Actinomycetes</taxon>
        <taxon>Micrococcales</taxon>
        <taxon>Dermabacteraceae</taxon>
        <taxon>Brachybacterium</taxon>
    </lineage>
</organism>
<evidence type="ECO:0000256" key="1">
    <source>
        <dbReference type="ARBA" id="ARBA00022603"/>
    </source>
</evidence>
<proteinExistence type="predicted"/>
<feature type="region of interest" description="Disordered" evidence="4">
    <location>
        <begin position="198"/>
        <end position="227"/>
    </location>
</feature>
<dbReference type="AlphaFoldDB" id="C7MAP0"/>
<dbReference type="EMBL" id="CP001643">
    <property type="protein sequence ID" value="ACU84798.1"/>
    <property type="molecule type" value="Genomic_DNA"/>
</dbReference>
<dbReference type="KEGG" id="bfa:Bfae_09450"/>
<dbReference type="GO" id="GO:0008168">
    <property type="term" value="F:methyltransferase activity"/>
    <property type="evidence" value="ECO:0007669"/>
    <property type="project" value="UniProtKB-KW"/>
</dbReference>
<evidence type="ECO:0000313" key="7">
    <source>
        <dbReference type="Proteomes" id="UP000001919"/>
    </source>
</evidence>
<protein>
    <submittedName>
        <fullName evidence="6">Methylase involved in ubiquinone/menaquinone biosynthesis</fullName>
    </submittedName>
</protein>
<dbReference type="SUPFAM" id="SSF53335">
    <property type="entry name" value="S-adenosyl-L-methionine-dependent methyltransferases"/>
    <property type="match status" value="1"/>
</dbReference>
<evidence type="ECO:0000256" key="4">
    <source>
        <dbReference type="SAM" id="MobiDB-lite"/>
    </source>
</evidence>
<dbReference type="InterPro" id="IPR013217">
    <property type="entry name" value="Methyltransf_12"/>
</dbReference>
<evidence type="ECO:0000259" key="5">
    <source>
        <dbReference type="Pfam" id="PF08242"/>
    </source>
</evidence>
<dbReference type="HOGENOM" id="CLU_090578_0_0_11"/>
<dbReference type="Proteomes" id="UP000001919">
    <property type="component" value="Chromosome"/>
</dbReference>
<dbReference type="Pfam" id="PF08242">
    <property type="entry name" value="Methyltransf_12"/>
    <property type="match status" value="1"/>
</dbReference>
<evidence type="ECO:0000313" key="6">
    <source>
        <dbReference type="EMBL" id="ACU84798.1"/>
    </source>
</evidence>
<evidence type="ECO:0000256" key="2">
    <source>
        <dbReference type="ARBA" id="ARBA00022679"/>
    </source>
</evidence>
<gene>
    <name evidence="6" type="ordered locus">Bfae_09450</name>
</gene>
<keyword evidence="7" id="KW-1185">Reference proteome</keyword>
<feature type="region of interest" description="Disordered" evidence="4">
    <location>
        <begin position="1"/>
        <end position="21"/>
    </location>
</feature>
<accession>C7MAP0</accession>
<evidence type="ECO:0000256" key="3">
    <source>
        <dbReference type="ARBA" id="ARBA00022691"/>
    </source>
</evidence>
<dbReference type="PATRIC" id="fig|446465.5.peg.942"/>
<dbReference type="InterPro" id="IPR029063">
    <property type="entry name" value="SAM-dependent_MTases_sf"/>
</dbReference>
<keyword evidence="6" id="KW-0830">Ubiquinone</keyword>
<name>C7MAP0_BRAFD</name>
<keyword evidence="1 6" id="KW-0489">Methyltransferase</keyword>
<sequence length="268" mass="28675">MHLDDGPAREEATIRCGHPGGGFNLRTTANPLVRAAGRGLARLNARHPWDHNAHFHPWILRSLPPGAQRVLDVGCGRGDLLAALRGRSEHLEGIDPDPGMAAAAAAALQEVPGAEVHRRTLVEHVQHPGTAAAYDAVTFVASLHHQQVPQALAQARHLLRPGGRLLVVTLVRPAGPADQLWDIADALTNPAIGLVKHPRPVQGAPVPARPGPVTPEVGEAEPSSAAMPVRDPDLTLAALREAARHLLPGARIRRREGFRVTLRWQRPG</sequence>
<keyword evidence="2" id="KW-0808">Transferase</keyword>
<dbReference type="PANTHER" id="PTHR43464:SF19">
    <property type="entry name" value="UBIQUINONE BIOSYNTHESIS O-METHYLTRANSFERASE, MITOCHONDRIAL"/>
    <property type="match status" value="1"/>
</dbReference>